<dbReference type="RefSeq" id="XP_060409575.1">
    <property type="nucleotide sequence ID" value="XM_060561577.1"/>
</dbReference>
<dbReference type="SUPFAM" id="SSF53335">
    <property type="entry name" value="S-adenosyl-L-methionine-dependent methyltransferases"/>
    <property type="match status" value="1"/>
</dbReference>
<dbReference type="GeneID" id="85445817"/>
<protein>
    <recommendedName>
        <fullName evidence="3">Methyltransferase domain-containing protein</fullName>
    </recommendedName>
</protein>
<gene>
    <name evidence="1" type="ORF">LY79DRAFT_593600</name>
</gene>
<evidence type="ECO:0000313" key="1">
    <source>
        <dbReference type="EMBL" id="KAK1574013.1"/>
    </source>
</evidence>
<accession>A0AAD8PQV8</accession>
<proteinExistence type="predicted"/>
<evidence type="ECO:0008006" key="3">
    <source>
        <dbReference type="Google" id="ProtNLM"/>
    </source>
</evidence>
<name>A0AAD8PQV8_9PEZI</name>
<dbReference type="EMBL" id="JAHLJV010000082">
    <property type="protein sequence ID" value="KAK1574013.1"/>
    <property type="molecule type" value="Genomic_DNA"/>
</dbReference>
<dbReference type="Gene3D" id="3.40.50.150">
    <property type="entry name" value="Vaccinia Virus protein VP39"/>
    <property type="match status" value="1"/>
</dbReference>
<evidence type="ECO:0000313" key="2">
    <source>
        <dbReference type="Proteomes" id="UP001230504"/>
    </source>
</evidence>
<dbReference type="AlphaFoldDB" id="A0AAD8PQV8"/>
<keyword evidence="2" id="KW-1185">Reference proteome</keyword>
<dbReference type="Proteomes" id="UP001230504">
    <property type="component" value="Unassembled WGS sequence"/>
</dbReference>
<reference evidence="1" key="1">
    <citation type="submission" date="2021-06" db="EMBL/GenBank/DDBJ databases">
        <title>Comparative genomics, transcriptomics and evolutionary studies reveal genomic signatures of adaptation to plant cell wall in hemibiotrophic fungi.</title>
        <authorList>
            <consortium name="DOE Joint Genome Institute"/>
            <person name="Baroncelli R."/>
            <person name="Diaz J.F."/>
            <person name="Benocci T."/>
            <person name="Peng M."/>
            <person name="Battaglia E."/>
            <person name="Haridas S."/>
            <person name="Andreopoulos W."/>
            <person name="Labutti K."/>
            <person name="Pangilinan J."/>
            <person name="Floch G.L."/>
            <person name="Makela M.R."/>
            <person name="Henrissat B."/>
            <person name="Grigoriev I.V."/>
            <person name="Crouch J.A."/>
            <person name="De Vries R.P."/>
            <person name="Sukno S.A."/>
            <person name="Thon M.R."/>
        </authorList>
    </citation>
    <scope>NUCLEOTIDE SEQUENCE</scope>
    <source>
        <strain evidence="1">CBS 125086</strain>
    </source>
</reference>
<dbReference type="InterPro" id="IPR029063">
    <property type="entry name" value="SAM-dependent_MTases_sf"/>
</dbReference>
<organism evidence="1 2">
    <name type="scientific">Colletotrichum navitas</name>
    <dbReference type="NCBI Taxonomy" id="681940"/>
    <lineage>
        <taxon>Eukaryota</taxon>
        <taxon>Fungi</taxon>
        <taxon>Dikarya</taxon>
        <taxon>Ascomycota</taxon>
        <taxon>Pezizomycotina</taxon>
        <taxon>Sordariomycetes</taxon>
        <taxon>Hypocreomycetidae</taxon>
        <taxon>Glomerellales</taxon>
        <taxon>Glomerellaceae</taxon>
        <taxon>Colletotrichum</taxon>
        <taxon>Colletotrichum graminicola species complex</taxon>
    </lineage>
</organism>
<comment type="caution">
    <text evidence="1">The sequence shown here is derived from an EMBL/GenBank/DDBJ whole genome shotgun (WGS) entry which is preliminary data.</text>
</comment>
<sequence length="209" mass="23739">MAMSSFLPYHPDILIAYDEATDSEADLESLRSKTTSVKISILEHRIENGRSYHKYNDGTSDMQHEICIVTFRDRSGLAPPCNNDAKVNRVLDIGTENSLWTIDYADQHPEAEKLVTKAYNNLTPGGYFKIQDNNITFVSDDGILTSEHPLAEFGRLIREAVEKLGRSFLPDSELKPLLVDVGFEDVTFEKFKWPSSPWPKDPHHKRIGE</sequence>